<dbReference type="AlphaFoldDB" id="A0A7G7G5C6"/>
<gene>
    <name evidence="2" type="ORF">HUW51_06300</name>
</gene>
<dbReference type="EMBL" id="CP055156">
    <property type="protein sequence ID" value="QNF32360.1"/>
    <property type="molecule type" value="Genomic_DNA"/>
</dbReference>
<keyword evidence="1" id="KW-0732">Signal</keyword>
<dbReference type="Pfam" id="PF04338">
    <property type="entry name" value="DUF481"/>
    <property type="match status" value="1"/>
</dbReference>
<feature type="chain" id="PRO_5028993614" evidence="1">
    <location>
        <begin position="25"/>
        <end position="277"/>
    </location>
</feature>
<proteinExistence type="predicted"/>
<evidence type="ECO:0000313" key="3">
    <source>
        <dbReference type="Proteomes" id="UP000515237"/>
    </source>
</evidence>
<accession>A0A7G7G5C6</accession>
<dbReference type="Proteomes" id="UP000515237">
    <property type="component" value="Chromosome"/>
</dbReference>
<protein>
    <submittedName>
        <fullName evidence="2">DUF481 domain-containing protein</fullName>
    </submittedName>
</protein>
<evidence type="ECO:0000256" key="1">
    <source>
        <dbReference type="SAM" id="SignalP"/>
    </source>
</evidence>
<reference evidence="2 3" key="1">
    <citation type="journal article" date="2018" name="Int. J. Syst. Evol. Microbiol.">
        <title>Adhaeribacter swui sp. nov., isolated from wet mud.</title>
        <authorList>
            <person name="Kim D.U."/>
            <person name="Kim K.W."/>
            <person name="Kang M.S."/>
            <person name="Kim J.Y."/>
            <person name="Jang J.H."/>
            <person name="Kim M.K."/>
        </authorList>
    </citation>
    <scope>NUCLEOTIDE SEQUENCE [LARGE SCALE GENOMIC DNA]</scope>
    <source>
        <strain evidence="2 3">KCTC 52873</strain>
    </source>
</reference>
<keyword evidence="3" id="KW-1185">Reference proteome</keyword>
<evidence type="ECO:0000313" key="2">
    <source>
        <dbReference type="EMBL" id="QNF32360.1"/>
    </source>
</evidence>
<dbReference type="InterPro" id="IPR007433">
    <property type="entry name" value="DUF481"/>
</dbReference>
<name>A0A7G7G5C6_9BACT</name>
<dbReference type="KEGG" id="aswu:HUW51_06300"/>
<dbReference type="RefSeq" id="WP_185273140.1">
    <property type="nucleotide sequence ID" value="NZ_CP055156.1"/>
</dbReference>
<organism evidence="2 3">
    <name type="scientific">Adhaeribacter swui</name>
    <dbReference type="NCBI Taxonomy" id="2086471"/>
    <lineage>
        <taxon>Bacteria</taxon>
        <taxon>Pseudomonadati</taxon>
        <taxon>Bacteroidota</taxon>
        <taxon>Cytophagia</taxon>
        <taxon>Cytophagales</taxon>
        <taxon>Hymenobacteraceae</taxon>
        <taxon>Adhaeribacter</taxon>
    </lineage>
</organism>
<sequence length="277" mass="31835">MRTFFKILSFSVCLLVLAKAPVFAQIVNIEDGRMSHDSTNRFAGKAGVSFSIYNQNAGKDRPNNYLQFTFNGDATYQSKLHTYLLINYFNYLLVNYDTKSQRNTVAQQGYSHGRVNWFQARRLSYELFAQIQSDKARGLNLRTLGGGYLRFRLMKQADKKINVYLGTGLMQEHEEWQNPEEFDRLQTSDLVKSTSYVSARLKARDNVEISAITYYQVGYSQLIEHFRNRVSGEISLGVNINKVLALKTKFNCTYEDQPIVPVTKFVYAIANGIELNF</sequence>
<feature type="signal peptide" evidence="1">
    <location>
        <begin position="1"/>
        <end position="24"/>
    </location>
</feature>